<evidence type="ECO:0000259" key="2">
    <source>
        <dbReference type="PROSITE" id="PS50943"/>
    </source>
</evidence>
<dbReference type="AlphaFoldDB" id="A0A9D1AL12"/>
<comment type="caution">
    <text evidence="3">The sequence shown here is derived from an EMBL/GenBank/DDBJ whole genome shotgun (WGS) entry which is preliminary data.</text>
</comment>
<dbReference type="SUPFAM" id="SSF47413">
    <property type="entry name" value="lambda repressor-like DNA-binding domains"/>
    <property type="match status" value="1"/>
</dbReference>
<reference evidence="3" key="2">
    <citation type="journal article" date="2021" name="PeerJ">
        <title>Extensive microbial diversity within the chicken gut microbiome revealed by metagenomics and culture.</title>
        <authorList>
            <person name="Gilroy R."/>
            <person name="Ravi A."/>
            <person name="Getino M."/>
            <person name="Pursley I."/>
            <person name="Horton D.L."/>
            <person name="Alikhan N.F."/>
            <person name="Baker D."/>
            <person name="Gharbi K."/>
            <person name="Hall N."/>
            <person name="Watson M."/>
            <person name="Adriaenssens E.M."/>
            <person name="Foster-Nyarko E."/>
            <person name="Jarju S."/>
            <person name="Secka A."/>
            <person name="Antonio M."/>
            <person name="Oren A."/>
            <person name="Chaudhuri R.R."/>
            <person name="La Ragione R."/>
            <person name="Hildebrand F."/>
            <person name="Pallen M.J."/>
        </authorList>
    </citation>
    <scope>NUCLEOTIDE SEQUENCE</scope>
    <source>
        <strain evidence="3">ChiSxjej1B13-7958</strain>
    </source>
</reference>
<evidence type="ECO:0000313" key="3">
    <source>
        <dbReference type="EMBL" id="HIR46158.1"/>
    </source>
</evidence>
<dbReference type="SMART" id="SM00530">
    <property type="entry name" value="HTH_XRE"/>
    <property type="match status" value="1"/>
</dbReference>
<dbReference type="CDD" id="cd00093">
    <property type="entry name" value="HTH_XRE"/>
    <property type="match status" value="1"/>
</dbReference>
<dbReference type="Pfam" id="PF01381">
    <property type="entry name" value="HTH_3"/>
    <property type="match status" value="1"/>
</dbReference>
<protein>
    <submittedName>
        <fullName evidence="3">Helix-turn-helix transcriptional regulator</fullName>
    </submittedName>
</protein>
<evidence type="ECO:0000313" key="4">
    <source>
        <dbReference type="Proteomes" id="UP000824242"/>
    </source>
</evidence>
<dbReference type="EMBL" id="DVGZ01000008">
    <property type="protein sequence ID" value="HIR46158.1"/>
    <property type="molecule type" value="Genomic_DNA"/>
</dbReference>
<dbReference type="Proteomes" id="UP000824242">
    <property type="component" value="Unassembled WGS sequence"/>
</dbReference>
<dbReference type="Gene3D" id="1.10.260.40">
    <property type="entry name" value="lambda repressor-like DNA-binding domains"/>
    <property type="match status" value="1"/>
</dbReference>
<sequence>MFYDYFSRLCARKGVSTSRAAEDINLSRSTVSKWKTGSTPSGATLQKLSEYFDIPVDYLLRGEQPPAKAEPDLTFDDFTYALHNETKELTPENKQRLLEFARIFKAEQEKEAKEK</sequence>
<name>A0A9D1AL12_9FIRM</name>
<reference evidence="3" key="1">
    <citation type="submission" date="2020-10" db="EMBL/GenBank/DDBJ databases">
        <authorList>
            <person name="Gilroy R."/>
        </authorList>
    </citation>
    <scope>NUCLEOTIDE SEQUENCE</scope>
    <source>
        <strain evidence="3">ChiSxjej1B13-7958</strain>
    </source>
</reference>
<dbReference type="PROSITE" id="PS50943">
    <property type="entry name" value="HTH_CROC1"/>
    <property type="match status" value="1"/>
</dbReference>
<dbReference type="GO" id="GO:0003677">
    <property type="term" value="F:DNA binding"/>
    <property type="evidence" value="ECO:0007669"/>
    <property type="project" value="UniProtKB-KW"/>
</dbReference>
<organism evidence="3 4">
    <name type="scientific">Candidatus Caccousia avicola</name>
    <dbReference type="NCBI Taxonomy" id="2840721"/>
    <lineage>
        <taxon>Bacteria</taxon>
        <taxon>Bacillati</taxon>
        <taxon>Bacillota</taxon>
        <taxon>Clostridia</taxon>
        <taxon>Eubacteriales</taxon>
        <taxon>Oscillospiraceae</taxon>
        <taxon>Oscillospiraceae incertae sedis</taxon>
        <taxon>Candidatus Caccousia</taxon>
    </lineage>
</organism>
<evidence type="ECO:0000256" key="1">
    <source>
        <dbReference type="ARBA" id="ARBA00023125"/>
    </source>
</evidence>
<dbReference type="PANTHER" id="PTHR46558:SF11">
    <property type="entry name" value="HTH-TYPE TRANSCRIPTIONAL REGULATOR XRE"/>
    <property type="match status" value="1"/>
</dbReference>
<gene>
    <name evidence="3" type="ORF">IAB89_00660</name>
</gene>
<feature type="domain" description="HTH cro/C1-type" evidence="2">
    <location>
        <begin position="21"/>
        <end position="59"/>
    </location>
</feature>
<dbReference type="PANTHER" id="PTHR46558">
    <property type="entry name" value="TRACRIPTIONAL REGULATORY PROTEIN-RELATED-RELATED"/>
    <property type="match status" value="1"/>
</dbReference>
<accession>A0A9D1AL12</accession>
<dbReference type="InterPro" id="IPR001387">
    <property type="entry name" value="Cro/C1-type_HTH"/>
</dbReference>
<dbReference type="InterPro" id="IPR010982">
    <property type="entry name" value="Lambda_DNA-bd_dom_sf"/>
</dbReference>
<keyword evidence="1" id="KW-0238">DNA-binding</keyword>
<proteinExistence type="predicted"/>